<evidence type="ECO:0000313" key="2">
    <source>
        <dbReference type="Proteomes" id="UP000053370"/>
    </source>
</evidence>
<dbReference type="OrthoDB" id="166000at2"/>
<sequence length="155" mass="17955">MIDENLIAPCGMNCILCVSYQFMKGDLNQKGFHKKYCPGCNPRGLHCLFMGDHCELLRNGRVRFCFECANYPCKRLKALDSRYQKKYRMSMIENLTVIQEQGLQTFLDQQETRWQCAICGALICCHIGLCLHCDLEKIIQNKKYRKDLKSDDGIA</sequence>
<dbReference type="Proteomes" id="UP000053370">
    <property type="component" value="Unassembled WGS sequence"/>
</dbReference>
<dbReference type="AlphaFoldDB" id="A0A0S7BL70"/>
<protein>
    <recommendedName>
        <fullName evidence="3">DUF3795 domain-containing protein</fullName>
    </recommendedName>
</protein>
<organism evidence="1">
    <name type="scientific">Flexilinea flocculi</name>
    <dbReference type="NCBI Taxonomy" id="1678840"/>
    <lineage>
        <taxon>Bacteria</taxon>
        <taxon>Bacillati</taxon>
        <taxon>Chloroflexota</taxon>
        <taxon>Anaerolineae</taxon>
        <taxon>Anaerolineales</taxon>
        <taxon>Anaerolineaceae</taxon>
        <taxon>Flexilinea</taxon>
    </lineage>
</organism>
<evidence type="ECO:0008006" key="3">
    <source>
        <dbReference type="Google" id="ProtNLM"/>
    </source>
</evidence>
<accession>A0A0S7BL70</accession>
<dbReference type="InterPro" id="IPR024227">
    <property type="entry name" value="DUF3795"/>
</dbReference>
<gene>
    <name evidence="1" type="ORF">ATC1_13987</name>
</gene>
<dbReference type="EMBL" id="DF968181">
    <property type="protein sequence ID" value="GAP41005.1"/>
    <property type="molecule type" value="Genomic_DNA"/>
</dbReference>
<dbReference type="STRING" id="1678840.ATC1_13987"/>
<evidence type="ECO:0000313" key="1">
    <source>
        <dbReference type="EMBL" id="GAP41005.1"/>
    </source>
</evidence>
<reference evidence="1" key="1">
    <citation type="journal article" date="2015" name="Genome Announc.">
        <title>Draft Genome Sequence of Anaerolineae Strain TC1, a Novel Isolate from a Methanogenic Wastewater Treatment System.</title>
        <authorList>
            <person name="Matsuura N."/>
            <person name="Tourlousse D.M."/>
            <person name="Sun L."/>
            <person name="Toyonaga M."/>
            <person name="Kuroda K."/>
            <person name="Ohashi A."/>
            <person name="Cruz R."/>
            <person name="Yamaguchi T."/>
            <person name="Sekiguchi Y."/>
        </authorList>
    </citation>
    <scope>NUCLEOTIDE SEQUENCE [LARGE SCALE GENOMIC DNA]</scope>
    <source>
        <strain evidence="1">TC1</strain>
    </source>
</reference>
<proteinExistence type="predicted"/>
<dbReference type="RefSeq" id="WP_062281342.1">
    <property type="nucleotide sequence ID" value="NZ_DF968181.1"/>
</dbReference>
<name>A0A0S7BL70_9CHLR</name>
<dbReference type="Pfam" id="PF12675">
    <property type="entry name" value="DUF3795"/>
    <property type="match status" value="1"/>
</dbReference>
<keyword evidence="2" id="KW-1185">Reference proteome</keyword>